<feature type="compositionally biased region" description="Low complexity" evidence="3">
    <location>
        <begin position="86"/>
        <end position="97"/>
    </location>
</feature>
<reference evidence="5 6" key="1">
    <citation type="submission" date="2014-04" db="EMBL/GenBank/DDBJ databases">
        <title>Evolutionary Origins and Diversification of the Mycorrhizal Mutualists.</title>
        <authorList>
            <consortium name="DOE Joint Genome Institute"/>
            <consortium name="Mycorrhizal Genomics Consortium"/>
            <person name="Kohler A."/>
            <person name="Kuo A."/>
            <person name="Nagy L.G."/>
            <person name="Floudas D."/>
            <person name="Copeland A."/>
            <person name="Barry K.W."/>
            <person name="Cichocki N."/>
            <person name="Veneault-Fourrey C."/>
            <person name="LaButti K."/>
            <person name="Lindquist E.A."/>
            <person name="Lipzen A."/>
            <person name="Lundell T."/>
            <person name="Morin E."/>
            <person name="Murat C."/>
            <person name="Riley R."/>
            <person name="Ohm R."/>
            <person name="Sun H."/>
            <person name="Tunlid A."/>
            <person name="Henrissat B."/>
            <person name="Grigoriev I.V."/>
            <person name="Hibbett D.S."/>
            <person name="Martin F."/>
        </authorList>
    </citation>
    <scope>NUCLEOTIDE SEQUENCE [LARGE SCALE GENOMIC DNA]</scope>
    <source>
        <strain evidence="5 6">Koide BX008</strain>
    </source>
</reference>
<feature type="compositionally biased region" description="Polar residues" evidence="3">
    <location>
        <begin position="356"/>
        <end position="366"/>
    </location>
</feature>
<keyword evidence="6" id="KW-1185">Reference proteome</keyword>
<accession>A0A0C2XJC5</accession>
<feature type="compositionally biased region" description="Low complexity" evidence="3">
    <location>
        <begin position="327"/>
        <end position="349"/>
    </location>
</feature>
<dbReference type="SUPFAM" id="SSF50729">
    <property type="entry name" value="PH domain-like"/>
    <property type="match status" value="1"/>
</dbReference>
<dbReference type="Pfam" id="PF00638">
    <property type="entry name" value="Ran_BP1"/>
    <property type="match status" value="1"/>
</dbReference>
<dbReference type="InterPro" id="IPR011993">
    <property type="entry name" value="PH-like_dom_sf"/>
</dbReference>
<protein>
    <recommendedName>
        <fullName evidence="4">RanBD1 domain-containing protein</fullName>
    </recommendedName>
</protein>
<organism evidence="5 6">
    <name type="scientific">Amanita muscaria (strain Koide BX008)</name>
    <dbReference type="NCBI Taxonomy" id="946122"/>
    <lineage>
        <taxon>Eukaryota</taxon>
        <taxon>Fungi</taxon>
        <taxon>Dikarya</taxon>
        <taxon>Basidiomycota</taxon>
        <taxon>Agaricomycotina</taxon>
        <taxon>Agaricomycetes</taxon>
        <taxon>Agaricomycetidae</taxon>
        <taxon>Agaricales</taxon>
        <taxon>Pluteineae</taxon>
        <taxon>Amanitaceae</taxon>
        <taxon>Amanita</taxon>
    </lineage>
</organism>
<gene>
    <name evidence="5" type="ORF">M378DRAFT_157356</name>
</gene>
<dbReference type="Proteomes" id="UP000054549">
    <property type="component" value="Unassembled WGS sequence"/>
</dbReference>
<dbReference type="SMART" id="SM00160">
    <property type="entry name" value="RanBD"/>
    <property type="match status" value="1"/>
</dbReference>
<feature type="compositionally biased region" description="Basic and acidic residues" evidence="3">
    <location>
        <begin position="158"/>
        <end position="176"/>
    </location>
</feature>
<dbReference type="AlphaFoldDB" id="A0A0C2XJC5"/>
<evidence type="ECO:0000256" key="2">
    <source>
        <dbReference type="ARBA" id="ARBA00023242"/>
    </source>
</evidence>
<feature type="compositionally biased region" description="Basic and acidic residues" evidence="3">
    <location>
        <begin position="254"/>
        <end position="273"/>
    </location>
</feature>
<evidence type="ECO:0000313" key="6">
    <source>
        <dbReference type="Proteomes" id="UP000054549"/>
    </source>
</evidence>
<feature type="compositionally biased region" description="Pro residues" evidence="3">
    <location>
        <begin position="20"/>
        <end position="29"/>
    </location>
</feature>
<feature type="region of interest" description="Disordered" evidence="3">
    <location>
        <begin position="1"/>
        <end position="368"/>
    </location>
</feature>
<feature type="compositionally biased region" description="Basic and acidic residues" evidence="3">
    <location>
        <begin position="116"/>
        <end position="131"/>
    </location>
</feature>
<sequence length="619" mass="67411">MVDTDRPQSPIPSSMKHRNSPPPSPPSPDPAEAQFKLSRKREREVSLEPVLSPKPLDIDPQGRESRKPAKKNRLQLGTTEEEEDAGSQASSQSGSPPLGISPPQELKMKVRQISRGVEDLSWRKNKSESPEGRSQSRTRQQDEDVQLPPQNQSQASVAKEREDRGKPLNQGDKVEENNTPPKSPTESHRSQSVPDIRQSSKEHEDATTIPHTVKTQHLRTDSDGDKGLKRKFLERGTSQGPQDTPDTPKSPAEPTKRLRDDPDRDENPREAKRPSPPPEKSLPKTPTSPKMTKKSGFESFASTSSPFAAVKGQNIFGSGKSSFGNIPSSQKSAPTTSTASPTPAKSPSPFGISTLGEPSTPSTSPAKRSAFEVFASPASPFASITRSKSPVTGSTSKLGRAKSPPRFSSSASSSAFSSYAKGVQTFAAHVPKRPRAESPNGLSNGKKSASVLSLPDDQDSGGSEDSEILRVPTFGERLRTEKDDDEESRSDDESLKALLTEQTVTTGEEDEETIHQVRGKLYALQGNQWKEKGTGTLKLNVKRDDGRGARLVMRKEAVFTLLLNVTLFNGMRCGVAQDPRYLRFSVIESGSTVHYNLRVPNAKIAQELLEEINANIPPV</sequence>
<feature type="compositionally biased region" description="Polar residues" evidence="3">
    <location>
        <begin position="315"/>
        <end position="326"/>
    </location>
</feature>
<dbReference type="STRING" id="946122.A0A0C2XJC5"/>
<feature type="compositionally biased region" description="Basic and acidic residues" evidence="3">
    <location>
        <begin position="218"/>
        <end position="234"/>
    </location>
</feature>
<dbReference type="HOGENOM" id="CLU_029557_0_0_1"/>
<keyword evidence="2" id="KW-0539">Nucleus</keyword>
<evidence type="ECO:0000313" key="5">
    <source>
        <dbReference type="EMBL" id="KIL69138.1"/>
    </source>
</evidence>
<feature type="region of interest" description="Disordered" evidence="3">
    <location>
        <begin position="427"/>
        <end position="510"/>
    </location>
</feature>
<evidence type="ECO:0000256" key="1">
    <source>
        <dbReference type="ARBA" id="ARBA00004123"/>
    </source>
</evidence>
<dbReference type="EMBL" id="KN818226">
    <property type="protein sequence ID" value="KIL69138.1"/>
    <property type="molecule type" value="Genomic_DNA"/>
</dbReference>
<dbReference type="InterPro" id="IPR000156">
    <property type="entry name" value="Ran_bind_dom"/>
</dbReference>
<dbReference type="InParanoid" id="A0A0C2XJC5"/>
<feature type="region of interest" description="Disordered" evidence="3">
    <location>
        <begin position="382"/>
        <end position="414"/>
    </location>
</feature>
<feature type="compositionally biased region" description="Basic and acidic residues" evidence="3">
    <location>
        <begin position="56"/>
        <end position="67"/>
    </location>
</feature>
<comment type="subcellular location">
    <subcellularLocation>
        <location evidence="1">Nucleus</location>
    </subcellularLocation>
</comment>
<evidence type="ECO:0000256" key="3">
    <source>
        <dbReference type="SAM" id="MobiDB-lite"/>
    </source>
</evidence>
<dbReference type="PANTHER" id="PTHR23138">
    <property type="entry name" value="RAN BINDING PROTEIN"/>
    <property type="match status" value="1"/>
</dbReference>
<feature type="compositionally biased region" description="Polar residues" evidence="3">
    <location>
        <begin position="236"/>
        <end position="247"/>
    </location>
</feature>
<name>A0A0C2XJC5_AMAMK</name>
<feature type="compositionally biased region" description="Polar residues" evidence="3">
    <location>
        <begin position="440"/>
        <end position="451"/>
    </location>
</feature>
<dbReference type="Gene3D" id="2.30.29.30">
    <property type="entry name" value="Pleckstrin-homology domain (PH domain)/Phosphotyrosine-binding domain (PTB)"/>
    <property type="match status" value="1"/>
</dbReference>
<dbReference type="GO" id="GO:0005634">
    <property type="term" value="C:nucleus"/>
    <property type="evidence" value="ECO:0007669"/>
    <property type="project" value="UniProtKB-SubCell"/>
</dbReference>
<dbReference type="OrthoDB" id="185618at2759"/>
<feature type="compositionally biased region" description="Acidic residues" evidence="3">
    <location>
        <begin position="456"/>
        <end position="466"/>
    </location>
</feature>
<dbReference type="PROSITE" id="PS50196">
    <property type="entry name" value="RANBD1"/>
    <property type="match status" value="1"/>
</dbReference>
<feature type="compositionally biased region" description="Polar residues" evidence="3">
    <location>
        <begin position="382"/>
        <end position="397"/>
    </location>
</feature>
<evidence type="ECO:0000259" key="4">
    <source>
        <dbReference type="PROSITE" id="PS50196"/>
    </source>
</evidence>
<dbReference type="InterPro" id="IPR045255">
    <property type="entry name" value="RanBP1-like"/>
</dbReference>
<feature type="domain" description="RanBD1" evidence="4">
    <location>
        <begin position="491"/>
        <end position="572"/>
    </location>
</feature>
<dbReference type="PANTHER" id="PTHR23138:SF142">
    <property type="entry name" value="RAN-BINDING PROTEIN 3B-RELATED"/>
    <property type="match status" value="1"/>
</dbReference>
<proteinExistence type="predicted"/>